<dbReference type="InterPro" id="IPR006860">
    <property type="entry name" value="FecR"/>
</dbReference>
<feature type="chain" id="PRO_5039893222" evidence="1">
    <location>
        <begin position="24"/>
        <end position="446"/>
    </location>
</feature>
<dbReference type="InterPro" id="IPR018392">
    <property type="entry name" value="LysM"/>
</dbReference>
<evidence type="ECO:0000259" key="3">
    <source>
        <dbReference type="Pfam" id="PF04773"/>
    </source>
</evidence>
<dbReference type="Proteomes" id="UP001069090">
    <property type="component" value="Unassembled WGS sequence"/>
</dbReference>
<proteinExistence type="predicted"/>
<feature type="domain" description="FecR protein" evidence="3">
    <location>
        <begin position="119"/>
        <end position="219"/>
    </location>
</feature>
<protein>
    <submittedName>
        <fullName evidence="4">FecR domain-containing protein</fullName>
    </submittedName>
</protein>
<evidence type="ECO:0000256" key="1">
    <source>
        <dbReference type="SAM" id="SignalP"/>
    </source>
</evidence>
<dbReference type="Pfam" id="PF01476">
    <property type="entry name" value="LysM"/>
    <property type="match status" value="1"/>
</dbReference>
<dbReference type="CDD" id="cd00118">
    <property type="entry name" value="LysM"/>
    <property type="match status" value="1"/>
</dbReference>
<feature type="domain" description="LysM" evidence="2">
    <location>
        <begin position="28"/>
        <end position="74"/>
    </location>
</feature>
<dbReference type="InterPro" id="IPR036779">
    <property type="entry name" value="LysM_dom_sf"/>
</dbReference>
<dbReference type="SUPFAM" id="SSF54106">
    <property type="entry name" value="LysM domain"/>
    <property type="match status" value="1"/>
</dbReference>
<dbReference type="Gene3D" id="3.10.350.10">
    <property type="entry name" value="LysM domain"/>
    <property type="match status" value="1"/>
</dbReference>
<feature type="signal peptide" evidence="1">
    <location>
        <begin position="1"/>
        <end position="23"/>
    </location>
</feature>
<keyword evidence="5" id="KW-1185">Reference proteome</keyword>
<gene>
    <name evidence="4" type="ORF">O0V09_00310</name>
</gene>
<comment type="caution">
    <text evidence="4">The sequence shown here is derived from an EMBL/GenBank/DDBJ whole genome shotgun (WGS) entry which is preliminary data.</text>
</comment>
<evidence type="ECO:0000259" key="2">
    <source>
        <dbReference type="Pfam" id="PF01476"/>
    </source>
</evidence>
<name>A0A9J6RHZ6_9GAMM</name>
<dbReference type="EMBL" id="JAPTGG010000001">
    <property type="protein sequence ID" value="MCZ0863621.1"/>
    <property type="molecule type" value="Genomic_DNA"/>
</dbReference>
<dbReference type="PANTHER" id="PTHR38731">
    <property type="entry name" value="LIPL45-RELATED LIPOPROTEIN-RELATED"/>
    <property type="match status" value="1"/>
</dbReference>
<sequence>MINKLRLALAFICSLLVITSSQAAEWLYTVRPGDNLWNLCKQYTTHPRCWQDLAKTNKVTYPKRLPPGFVISFPVDWLKAIPRPVEVRFVLGEVSIQAPNSDISLAPSIGDKLAIGSKITTQQGHINLRFGDGSLMQLEPHSELLLDSLSNFDGVGIVDSRMRLNQGAVKTRVIKRQPASRFQITTPTAVAAVRGTEYRVSSVIGEQALMRSEVFEGLVDVSAASNSQPVAAGFGIVAKQGQALNPAKPLLPAPKFSINKQAQLLPLQLQWQPVQDAQHYLLSLFEDNDQQELISQWQVAQSQHQLVDLAANCYRLQLRAVDQQQLQGLASQQRLCIAPAISTPILDSSKLKSYNKTATLEWPALANAKRYYYQLALDKNFEQIIDEQWQNHTQLTLSGEQPLYIRIKAQGEQGQTTAYSNALHWQPSANNWPAAIIFVLYALAVL</sequence>
<dbReference type="RefSeq" id="WP_258329769.1">
    <property type="nucleotide sequence ID" value="NZ_JAPTGG010000001.1"/>
</dbReference>
<dbReference type="Gene3D" id="2.60.120.1440">
    <property type="match status" value="1"/>
</dbReference>
<evidence type="ECO:0000313" key="5">
    <source>
        <dbReference type="Proteomes" id="UP001069090"/>
    </source>
</evidence>
<dbReference type="Pfam" id="PF04773">
    <property type="entry name" value="FecR"/>
    <property type="match status" value="1"/>
</dbReference>
<reference evidence="4 5" key="1">
    <citation type="submission" date="2022-12" db="EMBL/GenBank/DDBJ databases">
        <title>Dasania phycosphaerae sp. nov., isolated from particulate material of the south coast of Korea.</title>
        <authorList>
            <person name="Jiang Y."/>
        </authorList>
    </citation>
    <scope>NUCLEOTIDE SEQUENCE [LARGE SCALE GENOMIC DNA]</scope>
    <source>
        <strain evidence="4 5">GY-19</strain>
    </source>
</reference>
<dbReference type="AlphaFoldDB" id="A0A9J6RHZ6"/>
<evidence type="ECO:0000313" key="4">
    <source>
        <dbReference type="EMBL" id="MCZ0863621.1"/>
    </source>
</evidence>
<organism evidence="4 5">
    <name type="scientific">Dasania phycosphaerae</name>
    <dbReference type="NCBI Taxonomy" id="2950436"/>
    <lineage>
        <taxon>Bacteria</taxon>
        <taxon>Pseudomonadati</taxon>
        <taxon>Pseudomonadota</taxon>
        <taxon>Gammaproteobacteria</taxon>
        <taxon>Cellvibrionales</taxon>
        <taxon>Spongiibacteraceae</taxon>
        <taxon>Dasania</taxon>
    </lineage>
</organism>
<accession>A0A9J6RHZ6</accession>
<keyword evidence="1" id="KW-0732">Signal</keyword>